<dbReference type="Proteomes" id="UP000614221">
    <property type="component" value="Unassembled WGS sequence"/>
</dbReference>
<feature type="region of interest" description="Disordered" evidence="1">
    <location>
        <begin position="386"/>
        <end position="416"/>
    </location>
</feature>
<evidence type="ECO:0000313" key="4">
    <source>
        <dbReference type="Proteomes" id="UP000614221"/>
    </source>
</evidence>
<evidence type="ECO:0000256" key="2">
    <source>
        <dbReference type="SAM" id="Phobius"/>
    </source>
</evidence>
<keyword evidence="2" id="KW-1133">Transmembrane helix</keyword>
<keyword evidence="2" id="KW-0812">Transmembrane</keyword>
<dbReference type="RefSeq" id="WP_229775250.1">
    <property type="nucleotide sequence ID" value="NZ_BMPD01000002.1"/>
</dbReference>
<evidence type="ECO:0000256" key="1">
    <source>
        <dbReference type="SAM" id="MobiDB-lite"/>
    </source>
</evidence>
<sequence>MPEVTTATLTGWAIVGMIAYVIGEYTSVLAKTTYPIKWFKGRPARLATGLTGGFFGGVYVGGFLWSAAASFIGAGALAGGGTVFLGLTGKETLVVFLSALVGTWQTSIILANAPIAVGIFIGLLALPVMLSIRDSDLTKAGFFQRKLRQGAISPSGEETVGTRRVANKIKKVYRHGEHLYAPVSGLRPMLARYWADPATIPTEDWKSYDSGDGDLDQLFEVDPESEKVLKHKPARLKFSPSLTKDVPEADLRDPPDADGITALPGAISATVSNWFARRNWRFIAIALGGGAAIYLATVAALGSTVIGLGLATLPALIEGYEARNGSLEVDWGPSHWNDVQAQVQTERHEYEQRKTFDDVLQAVTDLEWSEHEKGQQIVDRVRTEIQKALDDEHGGNNSPSTNLSPSSPQQGVDADD</sequence>
<comment type="caution">
    <text evidence="3">The sequence shown here is derived from an EMBL/GenBank/DDBJ whole genome shotgun (WGS) entry which is preliminary data.</text>
</comment>
<accession>A0A830EI76</accession>
<reference evidence="3" key="2">
    <citation type="submission" date="2020-09" db="EMBL/GenBank/DDBJ databases">
        <authorList>
            <person name="Sun Q."/>
            <person name="Ohkuma M."/>
        </authorList>
    </citation>
    <scope>NUCLEOTIDE SEQUENCE</scope>
    <source>
        <strain evidence="3">JCM 19018</strain>
    </source>
</reference>
<feature type="transmembrane region" description="Helical" evidence="2">
    <location>
        <begin position="107"/>
        <end position="130"/>
    </location>
</feature>
<organism evidence="3 4">
    <name type="scientific">Haloarcula sebkhae</name>
    <dbReference type="NCBI Taxonomy" id="932660"/>
    <lineage>
        <taxon>Archaea</taxon>
        <taxon>Methanobacteriati</taxon>
        <taxon>Methanobacteriota</taxon>
        <taxon>Stenosarchaea group</taxon>
        <taxon>Halobacteria</taxon>
        <taxon>Halobacteriales</taxon>
        <taxon>Haloarculaceae</taxon>
        <taxon>Haloarcula</taxon>
    </lineage>
</organism>
<proteinExistence type="predicted"/>
<dbReference type="EMBL" id="BMPD01000002">
    <property type="protein sequence ID" value="GGK64598.1"/>
    <property type="molecule type" value="Genomic_DNA"/>
</dbReference>
<feature type="transmembrane region" description="Helical" evidence="2">
    <location>
        <begin position="12"/>
        <end position="34"/>
    </location>
</feature>
<feature type="compositionally biased region" description="Low complexity" evidence="1">
    <location>
        <begin position="396"/>
        <end position="408"/>
    </location>
</feature>
<dbReference type="AlphaFoldDB" id="A0A830EI76"/>
<name>A0A830EI76_9EURY</name>
<feature type="transmembrane region" description="Helical" evidence="2">
    <location>
        <begin position="54"/>
        <end position="87"/>
    </location>
</feature>
<feature type="transmembrane region" description="Helical" evidence="2">
    <location>
        <begin position="282"/>
        <end position="310"/>
    </location>
</feature>
<protein>
    <submittedName>
        <fullName evidence="3">Uncharacterized protein</fullName>
    </submittedName>
</protein>
<reference evidence="3" key="1">
    <citation type="journal article" date="2014" name="Int. J. Syst. Evol. Microbiol.">
        <title>Complete genome sequence of Corynebacterium casei LMG S-19264T (=DSM 44701T), isolated from a smear-ripened cheese.</title>
        <authorList>
            <consortium name="US DOE Joint Genome Institute (JGI-PGF)"/>
            <person name="Walter F."/>
            <person name="Albersmeier A."/>
            <person name="Kalinowski J."/>
            <person name="Ruckert C."/>
        </authorList>
    </citation>
    <scope>NUCLEOTIDE SEQUENCE</scope>
    <source>
        <strain evidence="3">JCM 19018</strain>
    </source>
</reference>
<evidence type="ECO:0000313" key="3">
    <source>
        <dbReference type="EMBL" id="GGK64598.1"/>
    </source>
</evidence>
<keyword evidence="2" id="KW-0472">Membrane</keyword>
<gene>
    <name evidence="3" type="ORF">GCM10009067_16310</name>
</gene>